<dbReference type="InterPro" id="IPR027417">
    <property type="entry name" value="P-loop_NTPase"/>
</dbReference>
<dbReference type="EMBL" id="CAKOFQ010007260">
    <property type="protein sequence ID" value="CAH1996481.1"/>
    <property type="molecule type" value="Genomic_DNA"/>
</dbReference>
<comment type="similarity">
    <text evidence="4">Belongs to the sulfotransferase 1 family. NDST subfamily.</text>
</comment>
<keyword evidence="6" id="KW-0808">Transferase</keyword>
<feature type="binding site" evidence="17">
    <location>
        <position position="731"/>
    </location>
    <ligand>
        <name>3'-phosphoadenylyl sulfate</name>
        <dbReference type="ChEBI" id="CHEBI:58339"/>
    </ligand>
</feature>
<reference evidence="23" key="1">
    <citation type="submission" date="2022-03" db="EMBL/GenBank/DDBJ databases">
        <authorList>
            <person name="Sayadi A."/>
        </authorList>
    </citation>
    <scope>NUCLEOTIDE SEQUENCE</scope>
</reference>
<dbReference type="AlphaFoldDB" id="A0A9P0LIX8"/>
<evidence type="ECO:0000256" key="1">
    <source>
        <dbReference type="ARBA" id="ARBA00004323"/>
    </source>
</evidence>
<evidence type="ECO:0000256" key="13">
    <source>
        <dbReference type="ARBA" id="ARBA00023157"/>
    </source>
</evidence>
<keyword evidence="11" id="KW-0333">Golgi apparatus</keyword>
<evidence type="ECO:0000256" key="17">
    <source>
        <dbReference type="PIRSR" id="PIRSR637359-2"/>
    </source>
</evidence>
<protein>
    <recommendedName>
        <fullName evidence="5">[heparan sulfate]-glucosamine N-sulfotransferase</fullName>
        <ecNumber evidence="5">2.8.2.8</ecNumber>
    </recommendedName>
</protein>
<dbReference type="EC" id="2.8.2.8" evidence="5"/>
<evidence type="ECO:0000256" key="4">
    <source>
        <dbReference type="ARBA" id="ARBA00010420"/>
    </source>
</evidence>
<evidence type="ECO:0000259" key="21">
    <source>
        <dbReference type="Pfam" id="PF12062"/>
    </source>
</evidence>
<dbReference type="Proteomes" id="UP001152888">
    <property type="component" value="Unassembled WGS sequence"/>
</dbReference>
<keyword evidence="9" id="KW-0735">Signal-anchor</keyword>
<evidence type="ECO:0000256" key="5">
    <source>
        <dbReference type="ARBA" id="ARBA00012979"/>
    </source>
</evidence>
<dbReference type="GO" id="GO:0000139">
    <property type="term" value="C:Golgi membrane"/>
    <property type="evidence" value="ECO:0007669"/>
    <property type="project" value="UniProtKB-SubCell"/>
</dbReference>
<evidence type="ECO:0000256" key="11">
    <source>
        <dbReference type="ARBA" id="ARBA00023034"/>
    </source>
</evidence>
<dbReference type="PANTHER" id="PTHR10605:SF56">
    <property type="entry name" value="BIFUNCTIONAL HEPARAN SULFATE N-DEACETYLASE_N-SULFOTRANSFERASE"/>
    <property type="match status" value="1"/>
</dbReference>
<feature type="domain" description="Heparan sulphate-N-deacetylase deacetylase" evidence="21">
    <location>
        <begin position="329"/>
        <end position="533"/>
    </location>
</feature>
<dbReference type="Gene3D" id="3.40.50.300">
    <property type="entry name" value="P-loop containing nucleotide triphosphate hydrolases"/>
    <property type="match status" value="1"/>
</dbReference>
<dbReference type="FunFam" id="3.40.50.300:FF:000176">
    <property type="entry name" value="bifunctional heparan sulfate N-deacetylase/N-sulfotransferase 1"/>
    <property type="match status" value="1"/>
</dbReference>
<dbReference type="InterPro" id="IPR037359">
    <property type="entry name" value="NST/OST"/>
</dbReference>
<dbReference type="SUPFAM" id="SSF52540">
    <property type="entry name" value="P-loop containing nucleoside triphosphate hydrolases"/>
    <property type="match status" value="1"/>
</dbReference>
<keyword evidence="12 19" id="KW-0472">Membrane</keyword>
<evidence type="ECO:0000259" key="20">
    <source>
        <dbReference type="Pfam" id="PF00685"/>
    </source>
</evidence>
<keyword evidence="13 18" id="KW-1015">Disulfide bond</keyword>
<comment type="pathway">
    <text evidence="3">Glycan metabolism; heparan sulfate biosynthesis.</text>
</comment>
<comment type="pathway">
    <text evidence="2">Glycan metabolism; heparin biosynthesis.</text>
</comment>
<evidence type="ECO:0000313" key="23">
    <source>
        <dbReference type="EMBL" id="CAH1996481.1"/>
    </source>
</evidence>
<name>A0A9P0LIX8_ACAOB</name>
<proteinExistence type="inferred from homology"/>
<gene>
    <name evidence="23" type="ORF">ACAOBT_LOCUS23233</name>
</gene>
<keyword evidence="24" id="KW-1185">Reference proteome</keyword>
<sequence length="906" mass="105054">MCDDSKPLLGGNKLSSIRVRKKTSWVLKASTLRKCVIAVTFFSVVLIFIYSRQTRSPYFTNFIYRNVRPQPNIRCGVMNSPRIIQNHDHKTDARLRSYPKVLVFVETMYSKLGRDIAELLVHTRIKYKIEVTGKSVPVLTNLDKGRYGVIVFENFTKYLNMDNWNRELLDKYCREYSVGVIGFVPSEEETYAGAQLKGFPLFIHSNLKLKNAALNAASQILRLTRAGETVWGELPGNDWTIFQANHSTYEPLEWATRNDFIQRNEFISDNFSLAGVRTPPLTTVIQDHGLFDNIQRVIFGSGLRFWLHRLLFLDSLSYLSHGQLSLSLERKFLVDIDDIFVGESGTRMRPDDVKALIATQERLASMVPGFKFNLGFSGKYFHHGNSEEDSGDDLVLENVDKFTWFSHMWNHQQPHLYDNLTLLMEDMQLNRNFAKEKGIPVDSGYSVSPHHSGVYPVHEILYTAWKKVWNIRVTSTEEYPHLRPARLRRGFIHRNIMVLPRQTCGLFTHTMMIDRYPGGREKLDESIQGGELFQTIVYNPINIFMTHMSNYGNDRLGLYTFESVIKFIQCWTNIKLSTAPPLQLAENYFKLYPGESDPVWGNPCDDHRHQKIWSRNKSCDSLPKFLVIGPQKTGTTALYTFLSLHPTIASNLPSPTTFEEIQFFNAHNYLRGLDWYMDFFPVDSNTSTTRYYFEKSATYFDGELVPKRVHALLPRARLVTILVSPAKRAYSWYQHVKARGDVVANNYSFHQVVTASDTAPKALRDLRNRCLNPGKYAQHLERWMTYFPPQSIHIIDGEELKNNPVEVMNELQKFLKITPFFNYTEHLRFDPKKGFYCQVIKGDHTKCLGRSKGRHYPPMEEKSLKHLQRYYLSHNTALVKLFKKIGIRVIPNWLKEDLSDKNDKDD</sequence>
<feature type="domain" description="Sulfotransferase" evidence="20">
    <location>
        <begin position="623"/>
        <end position="872"/>
    </location>
</feature>
<evidence type="ECO:0000256" key="14">
    <source>
        <dbReference type="ARBA" id="ARBA00023180"/>
    </source>
</evidence>
<evidence type="ECO:0000259" key="22">
    <source>
        <dbReference type="Pfam" id="PF25119"/>
    </source>
</evidence>
<dbReference type="PANTHER" id="PTHR10605">
    <property type="entry name" value="HEPARAN SULFATE SULFOTRANSFERASE"/>
    <property type="match status" value="1"/>
</dbReference>
<evidence type="ECO:0000256" key="12">
    <source>
        <dbReference type="ARBA" id="ARBA00023136"/>
    </source>
</evidence>
<evidence type="ECO:0000256" key="2">
    <source>
        <dbReference type="ARBA" id="ARBA00004841"/>
    </source>
</evidence>
<keyword evidence="7 19" id="KW-0812">Transmembrane</keyword>
<evidence type="ECO:0000256" key="15">
    <source>
        <dbReference type="ARBA" id="ARBA00023268"/>
    </source>
</evidence>
<dbReference type="InterPro" id="IPR021930">
    <property type="entry name" value="Heparan_SO4_deacetylase_dom"/>
</dbReference>
<keyword evidence="8" id="KW-0378">Hydrolase</keyword>
<evidence type="ECO:0000313" key="24">
    <source>
        <dbReference type="Proteomes" id="UP001152888"/>
    </source>
</evidence>
<accession>A0A9P0LIX8</accession>
<evidence type="ECO:0000256" key="18">
    <source>
        <dbReference type="PIRSR" id="PIRSR637359-3"/>
    </source>
</evidence>
<dbReference type="Pfam" id="PF12062">
    <property type="entry name" value="HSNSD-CE"/>
    <property type="match status" value="1"/>
</dbReference>
<dbReference type="Pfam" id="PF25119">
    <property type="entry name" value="HSNSD_N"/>
    <property type="match status" value="1"/>
</dbReference>
<evidence type="ECO:0000256" key="3">
    <source>
        <dbReference type="ARBA" id="ARBA00005093"/>
    </source>
</evidence>
<dbReference type="InterPro" id="IPR000863">
    <property type="entry name" value="Sulfotransferase_dom"/>
</dbReference>
<evidence type="ECO:0000256" key="6">
    <source>
        <dbReference type="ARBA" id="ARBA00022679"/>
    </source>
</evidence>
<feature type="binding site" evidence="17">
    <location>
        <position position="836"/>
    </location>
    <ligand>
        <name>3'-phosphoadenylyl sulfate</name>
        <dbReference type="ChEBI" id="CHEBI:58339"/>
    </ligand>
</feature>
<keyword evidence="10 19" id="KW-1133">Transmembrane helix</keyword>
<dbReference type="Pfam" id="PF00685">
    <property type="entry name" value="Sulfotransfer_1"/>
    <property type="match status" value="1"/>
</dbReference>
<feature type="domain" description="Heparan sulfate-N-deacetylase N-terminal" evidence="22">
    <location>
        <begin position="99"/>
        <end position="319"/>
    </location>
</feature>
<dbReference type="GO" id="GO:0016787">
    <property type="term" value="F:hydrolase activity"/>
    <property type="evidence" value="ECO:0007669"/>
    <property type="project" value="UniProtKB-KW"/>
</dbReference>
<evidence type="ECO:0000256" key="10">
    <source>
        <dbReference type="ARBA" id="ARBA00022989"/>
    </source>
</evidence>
<evidence type="ECO:0000256" key="19">
    <source>
        <dbReference type="SAM" id="Phobius"/>
    </source>
</evidence>
<feature type="transmembrane region" description="Helical" evidence="19">
    <location>
        <begin position="31"/>
        <end position="50"/>
    </location>
</feature>
<keyword evidence="14" id="KW-0325">Glycoprotein</keyword>
<feature type="disulfide bond" evidence="18">
    <location>
        <begin position="837"/>
        <end position="847"/>
    </location>
</feature>
<evidence type="ECO:0000256" key="7">
    <source>
        <dbReference type="ARBA" id="ARBA00022692"/>
    </source>
</evidence>
<dbReference type="OrthoDB" id="8958249at2759"/>
<evidence type="ECO:0000256" key="16">
    <source>
        <dbReference type="PIRSR" id="PIRSR637359-1"/>
    </source>
</evidence>
<dbReference type="GO" id="GO:0015016">
    <property type="term" value="F:heparan sulfate N-sulfotransferase activity"/>
    <property type="evidence" value="ECO:0007669"/>
    <property type="project" value="UniProtKB-EC"/>
</dbReference>
<dbReference type="GO" id="GO:0019213">
    <property type="term" value="F:deacetylase activity"/>
    <property type="evidence" value="ECO:0007669"/>
    <property type="project" value="TreeGrafter"/>
</dbReference>
<organism evidence="23 24">
    <name type="scientific">Acanthoscelides obtectus</name>
    <name type="common">Bean weevil</name>
    <name type="synonym">Bruchus obtectus</name>
    <dbReference type="NCBI Taxonomy" id="200917"/>
    <lineage>
        <taxon>Eukaryota</taxon>
        <taxon>Metazoa</taxon>
        <taxon>Ecdysozoa</taxon>
        <taxon>Arthropoda</taxon>
        <taxon>Hexapoda</taxon>
        <taxon>Insecta</taxon>
        <taxon>Pterygota</taxon>
        <taxon>Neoptera</taxon>
        <taxon>Endopterygota</taxon>
        <taxon>Coleoptera</taxon>
        <taxon>Polyphaga</taxon>
        <taxon>Cucujiformia</taxon>
        <taxon>Chrysomeloidea</taxon>
        <taxon>Chrysomelidae</taxon>
        <taxon>Bruchinae</taxon>
        <taxon>Bruchini</taxon>
        <taxon>Acanthoscelides</taxon>
    </lineage>
</organism>
<evidence type="ECO:0000256" key="9">
    <source>
        <dbReference type="ARBA" id="ARBA00022968"/>
    </source>
</evidence>
<evidence type="ECO:0000256" key="8">
    <source>
        <dbReference type="ARBA" id="ARBA00022801"/>
    </source>
</evidence>
<feature type="binding site" evidence="17">
    <location>
        <begin position="852"/>
        <end position="856"/>
    </location>
    <ligand>
        <name>3'-phosphoadenylyl sulfate</name>
        <dbReference type="ChEBI" id="CHEBI:58339"/>
    </ligand>
</feature>
<dbReference type="InterPro" id="IPR056793">
    <property type="entry name" value="HSNSD_N"/>
</dbReference>
<comment type="subcellular location">
    <subcellularLocation>
        <location evidence="1">Golgi apparatus membrane</location>
        <topology evidence="1">Single-pass type II membrane protein</topology>
    </subcellularLocation>
</comment>
<keyword evidence="15" id="KW-0511">Multifunctional enzyme</keyword>
<feature type="active site" description="For sulfotransferase activity" evidence="16">
    <location>
        <position position="632"/>
    </location>
</feature>
<comment type="caution">
    <text evidence="23">The sequence shown here is derived from an EMBL/GenBank/DDBJ whole genome shotgun (WGS) entry which is preliminary data.</text>
</comment>